<reference evidence="2" key="1">
    <citation type="submission" date="2019-10" db="EMBL/GenBank/DDBJ databases">
        <authorList>
            <person name="Zhang R."/>
            <person name="Pan Y."/>
            <person name="Wang J."/>
            <person name="Ma R."/>
            <person name="Yu S."/>
        </authorList>
    </citation>
    <scope>NUCLEOTIDE SEQUENCE</scope>
    <source>
        <strain evidence="2">LA-IB0</strain>
        <tissue evidence="2">Leaf</tissue>
    </source>
</reference>
<evidence type="ECO:0000259" key="1">
    <source>
        <dbReference type="Pfam" id="PF12697"/>
    </source>
</evidence>
<dbReference type="Proteomes" id="UP000826271">
    <property type="component" value="Unassembled WGS sequence"/>
</dbReference>
<sequence>MPREEAFCASSWGRFWGVVLVQNIALLKEDKCEVDAIDLTGSGLHFCDINSIKTIQEYAKPLIDFLAKLADNKEAGVLVGHDIGGACISYAMELYPSKVSKAIFVAATMLSNDQSALDIFSHQVCLPPKPRGYNRYFGPLHAK</sequence>
<dbReference type="Pfam" id="PF12697">
    <property type="entry name" value="Abhydrolase_6"/>
    <property type="match status" value="1"/>
</dbReference>
<dbReference type="GO" id="GO:0009694">
    <property type="term" value="P:jasmonic acid metabolic process"/>
    <property type="evidence" value="ECO:0007669"/>
    <property type="project" value="TreeGrafter"/>
</dbReference>
<gene>
    <name evidence="2" type="ORF">BUALT_BualtUnG0010700</name>
</gene>
<dbReference type="PANTHER" id="PTHR10992:SF1023">
    <property type="entry name" value="METHYLESTERASE 11, CHLOROPLASTIC ISOFORM X1"/>
    <property type="match status" value="1"/>
</dbReference>
<comment type="caution">
    <text evidence="2">The sequence shown here is derived from an EMBL/GenBank/DDBJ whole genome shotgun (WGS) entry which is preliminary data.</text>
</comment>
<accession>A0AAV6W176</accession>
<dbReference type="EMBL" id="WHWC01000090">
    <property type="protein sequence ID" value="KAG8363048.1"/>
    <property type="molecule type" value="Genomic_DNA"/>
</dbReference>
<dbReference type="SUPFAM" id="SSF53474">
    <property type="entry name" value="alpha/beta-Hydrolases"/>
    <property type="match status" value="1"/>
</dbReference>
<proteinExistence type="predicted"/>
<dbReference type="AlphaFoldDB" id="A0AAV6W176"/>
<evidence type="ECO:0000313" key="3">
    <source>
        <dbReference type="Proteomes" id="UP000826271"/>
    </source>
</evidence>
<dbReference type="PANTHER" id="PTHR10992">
    <property type="entry name" value="METHYLESTERASE FAMILY MEMBER"/>
    <property type="match status" value="1"/>
</dbReference>
<dbReference type="InterPro" id="IPR029058">
    <property type="entry name" value="AB_hydrolase_fold"/>
</dbReference>
<dbReference type="InterPro" id="IPR000073">
    <property type="entry name" value="AB_hydrolase_1"/>
</dbReference>
<dbReference type="GO" id="GO:0080032">
    <property type="term" value="F:methyl jasmonate esterase activity"/>
    <property type="evidence" value="ECO:0007669"/>
    <property type="project" value="TreeGrafter"/>
</dbReference>
<keyword evidence="3" id="KW-1185">Reference proteome</keyword>
<dbReference type="Gene3D" id="3.40.50.1820">
    <property type="entry name" value="alpha/beta hydrolase"/>
    <property type="match status" value="1"/>
</dbReference>
<evidence type="ECO:0000313" key="2">
    <source>
        <dbReference type="EMBL" id="KAG8363048.1"/>
    </source>
</evidence>
<dbReference type="InterPro" id="IPR045889">
    <property type="entry name" value="MES/HNL"/>
</dbReference>
<dbReference type="GO" id="GO:0080030">
    <property type="term" value="F:methyl indole-3-acetate esterase activity"/>
    <property type="evidence" value="ECO:0007669"/>
    <property type="project" value="TreeGrafter"/>
</dbReference>
<name>A0AAV6W176_9LAMI</name>
<feature type="domain" description="AB hydrolase-1" evidence="1">
    <location>
        <begin position="14"/>
        <end position="121"/>
    </location>
</feature>
<dbReference type="GO" id="GO:0009696">
    <property type="term" value="P:salicylic acid metabolic process"/>
    <property type="evidence" value="ECO:0007669"/>
    <property type="project" value="TreeGrafter"/>
</dbReference>
<organism evidence="2 3">
    <name type="scientific">Buddleja alternifolia</name>
    <dbReference type="NCBI Taxonomy" id="168488"/>
    <lineage>
        <taxon>Eukaryota</taxon>
        <taxon>Viridiplantae</taxon>
        <taxon>Streptophyta</taxon>
        <taxon>Embryophyta</taxon>
        <taxon>Tracheophyta</taxon>
        <taxon>Spermatophyta</taxon>
        <taxon>Magnoliopsida</taxon>
        <taxon>eudicotyledons</taxon>
        <taxon>Gunneridae</taxon>
        <taxon>Pentapetalae</taxon>
        <taxon>asterids</taxon>
        <taxon>lamiids</taxon>
        <taxon>Lamiales</taxon>
        <taxon>Scrophulariaceae</taxon>
        <taxon>Buddlejeae</taxon>
        <taxon>Buddleja</taxon>
    </lineage>
</organism>
<protein>
    <recommendedName>
        <fullName evidence="1">AB hydrolase-1 domain-containing protein</fullName>
    </recommendedName>
</protein>
<dbReference type="GO" id="GO:0080031">
    <property type="term" value="F:methyl salicylate esterase activity"/>
    <property type="evidence" value="ECO:0007669"/>
    <property type="project" value="TreeGrafter"/>
</dbReference>